<dbReference type="RefSeq" id="WP_226370468.1">
    <property type="nucleotide sequence ID" value="NZ_JAGIKX010000001.1"/>
</dbReference>
<reference evidence="2 3" key="1">
    <citation type="submission" date="2021-03" db="EMBL/GenBank/DDBJ databases">
        <title>Genomic Encyclopedia of Type Strains, Phase IV (KMG-IV): sequencing the most valuable type-strain genomes for metagenomic binning, comparative biology and taxonomic classification.</title>
        <authorList>
            <person name="Goeker M."/>
        </authorList>
    </citation>
    <scope>NUCLEOTIDE SEQUENCE [LARGE SCALE GENOMIC DNA]</scope>
    <source>
        <strain evidence="2 3">DSM 25790</strain>
    </source>
</reference>
<name>A0ABS4S3V6_9BACI</name>
<evidence type="ECO:0000313" key="3">
    <source>
        <dbReference type="Proteomes" id="UP001519294"/>
    </source>
</evidence>
<gene>
    <name evidence="2" type="ORF">J2Z81_000021</name>
</gene>
<feature type="region of interest" description="Disordered" evidence="1">
    <location>
        <begin position="110"/>
        <end position="131"/>
    </location>
</feature>
<keyword evidence="3" id="KW-1185">Reference proteome</keyword>
<dbReference type="Proteomes" id="UP001519294">
    <property type="component" value="Unassembled WGS sequence"/>
</dbReference>
<organism evidence="2 3">
    <name type="scientific">Virgibacillus alimentarius</name>
    <dbReference type="NCBI Taxonomy" id="698769"/>
    <lineage>
        <taxon>Bacteria</taxon>
        <taxon>Bacillati</taxon>
        <taxon>Bacillota</taxon>
        <taxon>Bacilli</taxon>
        <taxon>Bacillales</taxon>
        <taxon>Bacillaceae</taxon>
        <taxon>Virgibacillus</taxon>
    </lineage>
</organism>
<feature type="compositionally biased region" description="Basic and acidic residues" evidence="1">
    <location>
        <begin position="122"/>
        <end position="131"/>
    </location>
</feature>
<dbReference type="EMBL" id="JAGIKX010000001">
    <property type="protein sequence ID" value="MBP2256089.1"/>
    <property type="molecule type" value="Genomic_DNA"/>
</dbReference>
<sequence>MNEEKLHPSVREFRDFINKHPRLIESVRRSGKHWQEYYEKWSLLGEDDPMWEKYKDKPKEEKENETFNKTELFDEVIRFAEKMDMDKLNNQIEQLSSTIGMIQKMVGQFQDNKKSGPYSPGRPKDFNWFRD</sequence>
<protein>
    <submittedName>
        <fullName evidence="2">Translin family RNA/ssDNA-binding protein</fullName>
    </submittedName>
</protein>
<proteinExistence type="predicted"/>
<accession>A0ABS4S3V6</accession>
<dbReference type="InterPro" id="IPR025953">
    <property type="entry name" value="YlbD_coat"/>
</dbReference>
<evidence type="ECO:0000313" key="2">
    <source>
        <dbReference type="EMBL" id="MBP2256089.1"/>
    </source>
</evidence>
<dbReference type="Pfam" id="PF14071">
    <property type="entry name" value="YlbD_coat"/>
    <property type="match status" value="1"/>
</dbReference>
<evidence type="ECO:0000256" key="1">
    <source>
        <dbReference type="SAM" id="MobiDB-lite"/>
    </source>
</evidence>
<comment type="caution">
    <text evidence="2">The sequence shown here is derived from an EMBL/GenBank/DDBJ whole genome shotgun (WGS) entry which is preliminary data.</text>
</comment>